<reference evidence="1 2" key="1">
    <citation type="submission" date="2021-04" db="EMBL/GenBank/DDBJ databases">
        <title>Whole genome sequence of Jiella sp. KSK16Y-1.</title>
        <authorList>
            <person name="Tuo L."/>
        </authorList>
    </citation>
    <scope>NUCLEOTIDE SEQUENCE [LARGE SCALE GENOMIC DNA]</scope>
    <source>
        <strain evidence="1 2">KSK16Y-1</strain>
    </source>
</reference>
<accession>A0ABS4BCF4</accession>
<dbReference type="RefSeq" id="WP_209592840.1">
    <property type="nucleotide sequence ID" value="NZ_JAGJCF010000001.1"/>
</dbReference>
<proteinExistence type="predicted"/>
<dbReference type="Proteomes" id="UP000678276">
    <property type="component" value="Unassembled WGS sequence"/>
</dbReference>
<keyword evidence="2" id="KW-1185">Reference proteome</keyword>
<gene>
    <name evidence="1" type="ORF">J6595_02470</name>
</gene>
<evidence type="ECO:0008006" key="3">
    <source>
        <dbReference type="Google" id="ProtNLM"/>
    </source>
</evidence>
<protein>
    <recommendedName>
        <fullName evidence="3">Transposase DDE domain-containing protein</fullName>
    </recommendedName>
</protein>
<dbReference type="EMBL" id="JAGJCF010000001">
    <property type="protein sequence ID" value="MBP0614439.1"/>
    <property type="molecule type" value="Genomic_DNA"/>
</dbReference>
<evidence type="ECO:0000313" key="2">
    <source>
        <dbReference type="Proteomes" id="UP000678276"/>
    </source>
</evidence>
<sequence length="117" mass="13280">MRCVSSPTAFGDKASKGAAASQRFQGWRAAVAQICAVWSTLPYYLSRRAVIADALIVRMSQYQYVTYANRHAVLKPALERRASERTHKGRSNILNHRIVLSKNRFRFLGRCGSLRHE</sequence>
<evidence type="ECO:0000313" key="1">
    <source>
        <dbReference type="EMBL" id="MBP0614439.1"/>
    </source>
</evidence>
<organism evidence="1 2">
    <name type="scientific">Jiella mangrovi</name>
    <dbReference type="NCBI Taxonomy" id="2821407"/>
    <lineage>
        <taxon>Bacteria</taxon>
        <taxon>Pseudomonadati</taxon>
        <taxon>Pseudomonadota</taxon>
        <taxon>Alphaproteobacteria</taxon>
        <taxon>Hyphomicrobiales</taxon>
        <taxon>Aurantimonadaceae</taxon>
        <taxon>Jiella</taxon>
    </lineage>
</organism>
<comment type="caution">
    <text evidence="1">The sequence shown here is derived from an EMBL/GenBank/DDBJ whole genome shotgun (WGS) entry which is preliminary data.</text>
</comment>
<name>A0ABS4BCF4_9HYPH</name>